<gene>
    <name evidence="1" type="ORF">SAP269_16570</name>
</gene>
<reference evidence="2" key="1">
    <citation type="journal article" date="2024" name="FEMS Microbiol. Lett.">
        <title>Genomic insights into Spiroplasma endosymbionts that induce male-killing and protective phenotypes in the pea aphid.</title>
        <authorList>
            <person name="Arai H."/>
            <person name="Legeai F."/>
            <person name="Kageyama D."/>
            <person name="Sugio A."/>
            <person name="Simon J.C."/>
        </authorList>
    </citation>
    <scope>NUCLEOTIDE SEQUENCE [LARGE SCALE GENOMIC DNA]</scope>
    <source>
        <strain evidence="2">sAp269</strain>
    </source>
</reference>
<protein>
    <submittedName>
        <fullName evidence="1">Uncharacterized protein</fullName>
    </submittedName>
</protein>
<dbReference type="RefSeq" id="WP_353305942.1">
    <property type="nucleotide sequence ID" value="NZ_AP028955.1"/>
</dbReference>
<evidence type="ECO:0000313" key="2">
    <source>
        <dbReference type="Proteomes" id="UP001473424"/>
    </source>
</evidence>
<evidence type="ECO:0000313" key="1">
    <source>
        <dbReference type="EMBL" id="BET39068.1"/>
    </source>
</evidence>
<name>A0ABM8JRT2_9MOLU</name>
<dbReference type="Gene3D" id="3.30.420.280">
    <property type="match status" value="1"/>
</dbReference>
<organism evidence="1 2">
    <name type="scientific">Spiroplasma ixodetis</name>
    <dbReference type="NCBI Taxonomy" id="2141"/>
    <lineage>
        <taxon>Bacteria</taxon>
        <taxon>Bacillati</taxon>
        <taxon>Mycoplasmatota</taxon>
        <taxon>Mollicutes</taxon>
        <taxon>Entomoplasmatales</taxon>
        <taxon>Spiroplasmataceae</taxon>
        <taxon>Spiroplasma</taxon>
    </lineage>
</organism>
<keyword evidence="2" id="KW-1185">Reference proteome</keyword>
<proteinExistence type="predicted"/>
<dbReference type="EMBL" id="AP028955">
    <property type="protein sequence ID" value="BET39068.1"/>
    <property type="molecule type" value="Genomic_DNA"/>
</dbReference>
<sequence>MSNEQIKSIEENQMFKLFHYSNWKLNEHNLKQDKINDLEELKELDPIKPQSWYYGVPSVLQGAIFARYLDKVNTTLDFQVSKITGGLDIGMATSSNGHPTAASLWFIGENYNGRRAHKVSEFYHSNANINGQPAIHFKNTYELANSIIDYYLIEAQKYFAMFKGFTCYVDYGNGGQAFIDVLNVEKNKRNMNWLNFEPVDKSVMYLKDRIDFTTTGLIKNILSYDWNNCSETKRQYSLIKWLSKSKIENSNNEPKMLDLYDDTWDSDCYALMNDMKWLIEQINNELLINKTKFELGKQYSFINNKEW</sequence>
<dbReference type="Proteomes" id="UP001473424">
    <property type="component" value="Chromosome"/>
</dbReference>
<accession>A0ABM8JRT2</accession>